<feature type="domain" description="4Fe-4S ferredoxin-type" evidence="7">
    <location>
        <begin position="14"/>
        <end position="44"/>
    </location>
</feature>
<dbReference type="PANTHER" id="PTHR32479:SF17">
    <property type="entry name" value="GLYCOLATE OXIDASE IRON-SULFUR SUBUNIT"/>
    <property type="match status" value="1"/>
</dbReference>
<dbReference type="InterPro" id="IPR009051">
    <property type="entry name" value="Helical_ferredxn"/>
</dbReference>
<keyword evidence="5 6" id="KW-0411">Iron-sulfur</keyword>
<proteinExistence type="predicted"/>
<evidence type="ECO:0000313" key="8">
    <source>
        <dbReference type="EMBL" id="ASN81195.1"/>
    </source>
</evidence>
<dbReference type="PROSITE" id="PS51379">
    <property type="entry name" value="4FE4S_FER_2"/>
    <property type="match status" value="2"/>
</dbReference>
<evidence type="ECO:0000256" key="3">
    <source>
        <dbReference type="ARBA" id="ARBA00022737"/>
    </source>
</evidence>
<dbReference type="GO" id="GO:0019154">
    <property type="term" value="F:glycolate dehydrogenase activity"/>
    <property type="evidence" value="ECO:0007669"/>
    <property type="project" value="UniProtKB-EC"/>
</dbReference>
<reference evidence="8 9" key="1">
    <citation type="submission" date="2017-05" db="EMBL/GenBank/DDBJ databases">
        <title>The complete genome sequence of Deinococcus ficus isolated from the rhizosphere of the Ficus religiosa L. in Taiwan.</title>
        <authorList>
            <person name="Wu K.-M."/>
            <person name="Liao T.-L."/>
            <person name="Liu Y.-M."/>
            <person name="Young C.-C."/>
            <person name="Tsai S.-F."/>
        </authorList>
    </citation>
    <scope>NUCLEOTIDE SEQUENCE [LARGE SCALE GENOMIC DNA]</scope>
    <source>
        <strain evidence="8 9">CC-FR2-10</strain>
    </source>
</reference>
<keyword evidence="1 6" id="KW-0004">4Fe-4S</keyword>
<dbReference type="AlphaFoldDB" id="A0A221SX15"/>
<organism evidence="8 9">
    <name type="scientific">Deinococcus ficus</name>
    <dbReference type="NCBI Taxonomy" id="317577"/>
    <lineage>
        <taxon>Bacteria</taxon>
        <taxon>Thermotogati</taxon>
        <taxon>Deinococcota</taxon>
        <taxon>Deinococci</taxon>
        <taxon>Deinococcales</taxon>
        <taxon>Deinococcaceae</taxon>
        <taxon>Deinococcus</taxon>
    </lineage>
</organism>
<dbReference type="EC" id="1.1.99.14" evidence="6"/>
<evidence type="ECO:0000256" key="1">
    <source>
        <dbReference type="ARBA" id="ARBA00022485"/>
    </source>
</evidence>
<gene>
    <name evidence="8" type="ORF">DFI_09400</name>
</gene>
<dbReference type="GO" id="GO:0051539">
    <property type="term" value="F:4 iron, 4 sulfur cluster binding"/>
    <property type="evidence" value="ECO:0007669"/>
    <property type="project" value="UniProtKB-UniRule"/>
</dbReference>
<comment type="function">
    <text evidence="6">Component of a complex that catalyzes the oxidation of glycolate to glyoxylate.</text>
</comment>
<comment type="catalytic activity">
    <reaction evidence="6">
        <text>(R)-lactate + A = pyruvate + AH2</text>
        <dbReference type="Rhea" id="RHEA:15089"/>
        <dbReference type="ChEBI" id="CHEBI:13193"/>
        <dbReference type="ChEBI" id="CHEBI:15361"/>
        <dbReference type="ChEBI" id="CHEBI:16004"/>
        <dbReference type="ChEBI" id="CHEBI:17499"/>
    </reaction>
</comment>
<dbReference type="InterPro" id="IPR017900">
    <property type="entry name" value="4Fe4S_Fe_S_CS"/>
</dbReference>
<keyword evidence="3" id="KW-0677">Repeat</keyword>
<dbReference type="KEGG" id="dfc:DFI_09400"/>
<dbReference type="InterPro" id="IPR012257">
    <property type="entry name" value="Glc_ox_4Fe-4S"/>
</dbReference>
<keyword evidence="9" id="KW-1185">Reference proteome</keyword>
<dbReference type="Gene3D" id="1.10.1060.10">
    <property type="entry name" value="Alpha-helical ferredoxin"/>
    <property type="match status" value="1"/>
</dbReference>
<dbReference type="PIRSF" id="PIRSF000139">
    <property type="entry name" value="Glc_ox_4Fe-4S"/>
    <property type="match status" value="1"/>
</dbReference>
<dbReference type="InterPro" id="IPR017896">
    <property type="entry name" value="4Fe4S_Fe-S-bd"/>
</dbReference>
<dbReference type="EMBL" id="CP021081">
    <property type="protein sequence ID" value="ASN81195.1"/>
    <property type="molecule type" value="Genomic_DNA"/>
</dbReference>
<evidence type="ECO:0000256" key="6">
    <source>
        <dbReference type="PIRNR" id="PIRNR000139"/>
    </source>
</evidence>
<evidence type="ECO:0000256" key="4">
    <source>
        <dbReference type="ARBA" id="ARBA00023004"/>
    </source>
</evidence>
<accession>A0A221SX15</accession>
<dbReference type="NCBIfam" id="NF008434">
    <property type="entry name" value="PRK11274.1"/>
    <property type="match status" value="1"/>
</dbReference>
<keyword evidence="2 6" id="KW-0479">Metal-binding</keyword>
<keyword evidence="6" id="KW-0249">Electron transport</keyword>
<dbReference type="GO" id="GO:0046872">
    <property type="term" value="F:metal ion binding"/>
    <property type="evidence" value="ECO:0007669"/>
    <property type="project" value="UniProtKB-UniRule"/>
</dbReference>
<feature type="domain" description="4Fe-4S ferredoxin-type" evidence="7">
    <location>
        <begin position="65"/>
        <end position="94"/>
    </location>
</feature>
<evidence type="ECO:0000259" key="7">
    <source>
        <dbReference type="PROSITE" id="PS51379"/>
    </source>
</evidence>
<evidence type="ECO:0000256" key="2">
    <source>
        <dbReference type="ARBA" id="ARBA00022723"/>
    </source>
</evidence>
<dbReference type="PROSITE" id="PS00198">
    <property type="entry name" value="4FE4S_FER_1"/>
    <property type="match status" value="2"/>
</dbReference>
<evidence type="ECO:0000313" key="9">
    <source>
        <dbReference type="Proteomes" id="UP000259030"/>
    </source>
</evidence>
<dbReference type="Pfam" id="PF13183">
    <property type="entry name" value="Fer4_8"/>
    <property type="match status" value="1"/>
</dbReference>
<evidence type="ECO:0000256" key="5">
    <source>
        <dbReference type="ARBA" id="ARBA00023014"/>
    </source>
</evidence>
<protein>
    <recommendedName>
        <fullName evidence="6">Glycolate oxidase iron-sulfur subunit</fullName>
        <ecNumber evidence="6">1.1.99.14</ecNumber>
    </recommendedName>
</protein>
<keyword evidence="6" id="KW-0813">Transport</keyword>
<comment type="cofactor">
    <cofactor evidence="6">
        <name>[4Fe-4S] cluster</name>
        <dbReference type="ChEBI" id="CHEBI:49883"/>
    </cofactor>
    <text evidence="6">Binds 2 [4Fe-4S] clusters.</text>
</comment>
<dbReference type="Proteomes" id="UP000259030">
    <property type="component" value="Chromosome"/>
</dbReference>
<dbReference type="InterPro" id="IPR004017">
    <property type="entry name" value="Cys_rich_dom"/>
</dbReference>
<comment type="catalytic activity">
    <reaction evidence="6">
        <text>glycolate + A = glyoxylate + AH2</text>
        <dbReference type="Rhea" id="RHEA:21264"/>
        <dbReference type="ChEBI" id="CHEBI:13193"/>
        <dbReference type="ChEBI" id="CHEBI:17499"/>
        <dbReference type="ChEBI" id="CHEBI:29805"/>
        <dbReference type="ChEBI" id="CHEBI:36655"/>
        <dbReference type="EC" id="1.1.99.14"/>
    </reaction>
</comment>
<dbReference type="SUPFAM" id="SSF46548">
    <property type="entry name" value="alpha-helical ferredoxin"/>
    <property type="match status" value="1"/>
</dbReference>
<dbReference type="PANTHER" id="PTHR32479">
    <property type="entry name" value="GLYCOLATE OXIDASE IRON-SULFUR SUBUNIT"/>
    <property type="match status" value="1"/>
</dbReference>
<name>A0A221SX15_9DEIO</name>
<keyword evidence="4 6" id="KW-0408">Iron</keyword>
<sequence length="425" mass="44801">MNHDIPVLTLGAQGEVMAHAVDACVHCGFCLPACPTYALLGDEMDSPRGRIVLMKEVLEGHLALPDAAPHLDRCLGCQGCVTACPSGVPYGELITAFRGWSEPQRARSPLDRAKRWAILKALPAPKLFSVAARLGQHAKPLAPVLPAALRGPLDLLPERVPAMQPSPAVTAARGQRRGRVALLAGCAQQALAPNFNAATLRVLARNGIEVVIPDGQGCCGAAALHTGARDEALRLVRTNLRAFNPDDYDAILSNAAGCGAGLKEYPVVLHGLPDEAQARAFAAKVQDISEYLHGLLQGGILEPTLPARTPLKVAYHDACHLAHAQGVKAAPRALLRAIPGVDLVEIPEGDLCCGSAGTYNLEQPELAAQLGGRKARNILGTAPDLIASGNIGCHTQIQSHVRRQGSPVPVMHTVEVLDLAYRGEL</sequence>
<dbReference type="STRING" id="317577.GCA_000419625_02033"/>
<dbReference type="Pfam" id="PF02754">
    <property type="entry name" value="CCG"/>
    <property type="match status" value="2"/>
</dbReference>
<dbReference type="RefSeq" id="WP_027462914.1">
    <property type="nucleotide sequence ID" value="NZ_CP021081.1"/>
</dbReference>